<evidence type="ECO:0000313" key="5">
    <source>
        <dbReference type="Proteomes" id="UP001500483"/>
    </source>
</evidence>
<gene>
    <name evidence="4" type="ORF">GCM10020366_25360</name>
</gene>
<proteinExistence type="inferred from homology"/>
<dbReference type="EMBL" id="BAAAYK010000038">
    <property type="protein sequence ID" value="GAA3357411.1"/>
    <property type="molecule type" value="Genomic_DNA"/>
</dbReference>
<reference evidence="5" key="1">
    <citation type="journal article" date="2019" name="Int. J. Syst. Evol. Microbiol.">
        <title>The Global Catalogue of Microorganisms (GCM) 10K type strain sequencing project: providing services to taxonomists for standard genome sequencing and annotation.</title>
        <authorList>
            <consortium name="The Broad Institute Genomics Platform"/>
            <consortium name="The Broad Institute Genome Sequencing Center for Infectious Disease"/>
            <person name="Wu L."/>
            <person name="Ma J."/>
        </authorList>
    </citation>
    <scope>NUCLEOTIDE SEQUENCE [LARGE SCALE GENOMIC DNA]</scope>
    <source>
        <strain evidence="5">JCM 9687</strain>
    </source>
</reference>
<keyword evidence="5" id="KW-1185">Reference proteome</keyword>
<dbReference type="InterPro" id="IPR038622">
    <property type="entry name" value="CDPS_sf"/>
</dbReference>
<comment type="similarity">
    <text evidence="1">Belongs to the CDPS family.</text>
</comment>
<sequence length="61" mass="6562">MLRLAELPFFLDPAGVFGVDSSVVCYHTSTPLVEFLCRPGNGVLPADRDHGFLVVEPNSAS</sequence>
<evidence type="ECO:0000313" key="4">
    <source>
        <dbReference type="EMBL" id="GAA3357411.1"/>
    </source>
</evidence>
<dbReference type="NCBIfam" id="TIGR04539">
    <property type="entry name" value="tRNA_cyclodipep"/>
    <property type="match status" value="1"/>
</dbReference>
<organism evidence="4 5">
    <name type="scientific">Saccharopolyspora gregorii</name>
    <dbReference type="NCBI Taxonomy" id="33914"/>
    <lineage>
        <taxon>Bacteria</taxon>
        <taxon>Bacillati</taxon>
        <taxon>Actinomycetota</taxon>
        <taxon>Actinomycetes</taxon>
        <taxon>Pseudonocardiales</taxon>
        <taxon>Pseudonocardiaceae</taxon>
        <taxon>Saccharopolyspora</taxon>
    </lineage>
</organism>
<dbReference type="Gene3D" id="3.40.50.11710">
    <property type="entry name" value="Cyclodipeptide synthase"/>
    <property type="match status" value="1"/>
</dbReference>
<dbReference type="InterPro" id="IPR030903">
    <property type="entry name" value="CDPS"/>
</dbReference>
<comment type="caution">
    <text evidence="4">The sequence shown here is derived from an EMBL/GenBank/DDBJ whole genome shotgun (WGS) entry which is preliminary data.</text>
</comment>
<dbReference type="Proteomes" id="UP001500483">
    <property type="component" value="Unassembled WGS sequence"/>
</dbReference>
<name>A0ABP6RMT2_9PSEU</name>
<dbReference type="RefSeq" id="WP_344926450.1">
    <property type="nucleotide sequence ID" value="NZ_BAAAYK010000038.1"/>
</dbReference>
<evidence type="ECO:0000256" key="1">
    <source>
        <dbReference type="ARBA" id="ARBA00006034"/>
    </source>
</evidence>
<evidence type="ECO:0000256" key="2">
    <source>
        <dbReference type="ARBA" id="ARBA00022679"/>
    </source>
</evidence>
<dbReference type="Pfam" id="PF16715">
    <property type="entry name" value="CDPS"/>
    <property type="match status" value="1"/>
</dbReference>
<protein>
    <recommendedName>
        <fullName evidence="3">Cyclodipeptide synthase</fullName>
    </recommendedName>
</protein>
<evidence type="ECO:0000256" key="3">
    <source>
        <dbReference type="ARBA" id="ARBA00030771"/>
    </source>
</evidence>
<keyword evidence="2" id="KW-0808">Transferase</keyword>
<accession>A0ABP6RMT2</accession>